<accession>A0AAP0KHC1</accession>
<name>A0AAP0KHC1_9MAGN</name>
<comment type="caution">
    <text evidence="2">The sequence shown here is derived from an EMBL/GenBank/DDBJ whole genome shotgun (WGS) entry which is preliminary data.</text>
</comment>
<feature type="region of interest" description="Disordered" evidence="1">
    <location>
        <begin position="53"/>
        <end position="80"/>
    </location>
</feature>
<dbReference type="Proteomes" id="UP001420932">
    <property type="component" value="Unassembled WGS sequence"/>
</dbReference>
<evidence type="ECO:0000256" key="1">
    <source>
        <dbReference type="SAM" id="MobiDB-lite"/>
    </source>
</evidence>
<evidence type="ECO:0000313" key="3">
    <source>
        <dbReference type="Proteomes" id="UP001420932"/>
    </source>
</evidence>
<protein>
    <recommendedName>
        <fullName evidence="4">Glycine-rich protein</fullName>
    </recommendedName>
</protein>
<sequence>MSAKKAIRTLLVVFPKYHRLLLLCFGHQLHNLVFSLRKVKFFFWDHKENAEESTTVGDSKYHGGGAGGHGGGGGGGGGGSGGHGGYCHHCCGHYYKGRCSYCCPSGAEKTKQQPHN</sequence>
<keyword evidence="3" id="KW-1185">Reference proteome</keyword>
<gene>
    <name evidence="2" type="ORF">Syun_009778</name>
</gene>
<reference evidence="2 3" key="1">
    <citation type="submission" date="2024-01" db="EMBL/GenBank/DDBJ databases">
        <title>Genome assemblies of Stephania.</title>
        <authorList>
            <person name="Yang L."/>
        </authorList>
    </citation>
    <scope>NUCLEOTIDE SEQUENCE [LARGE SCALE GENOMIC DNA]</scope>
    <source>
        <strain evidence="2">YNDBR</strain>
        <tissue evidence="2">Leaf</tissue>
    </source>
</reference>
<feature type="compositionally biased region" description="Gly residues" evidence="1">
    <location>
        <begin position="62"/>
        <end position="80"/>
    </location>
</feature>
<dbReference type="AlphaFoldDB" id="A0AAP0KHC1"/>
<organism evidence="2 3">
    <name type="scientific">Stephania yunnanensis</name>
    <dbReference type="NCBI Taxonomy" id="152371"/>
    <lineage>
        <taxon>Eukaryota</taxon>
        <taxon>Viridiplantae</taxon>
        <taxon>Streptophyta</taxon>
        <taxon>Embryophyta</taxon>
        <taxon>Tracheophyta</taxon>
        <taxon>Spermatophyta</taxon>
        <taxon>Magnoliopsida</taxon>
        <taxon>Ranunculales</taxon>
        <taxon>Menispermaceae</taxon>
        <taxon>Menispermoideae</taxon>
        <taxon>Cissampelideae</taxon>
        <taxon>Stephania</taxon>
    </lineage>
</organism>
<proteinExistence type="predicted"/>
<evidence type="ECO:0008006" key="4">
    <source>
        <dbReference type="Google" id="ProtNLM"/>
    </source>
</evidence>
<dbReference type="EMBL" id="JBBNAF010000004">
    <property type="protein sequence ID" value="KAK9151469.1"/>
    <property type="molecule type" value="Genomic_DNA"/>
</dbReference>
<evidence type="ECO:0000313" key="2">
    <source>
        <dbReference type="EMBL" id="KAK9151469.1"/>
    </source>
</evidence>